<dbReference type="InterPro" id="IPR003428">
    <property type="entry name" value="MAM33"/>
</dbReference>
<reference evidence="2 3" key="1">
    <citation type="submission" date="2024-10" db="EMBL/GenBank/DDBJ databases">
        <authorList>
            <person name="Kim D."/>
        </authorList>
    </citation>
    <scope>NUCLEOTIDE SEQUENCE [LARGE SCALE GENOMIC DNA]</scope>
    <source>
        <strain evidence="2">Taebaek</strain>
    </source>
</reference>
<organism evidence="2 3">
    <name type="scientific">Heterodera schachtii</name>
    <name type="common">Sugarbeet cyst nematode worm</name>
    <name type="synonym">Tylenchus schachtii</name>
    <dbReference type="NCBI Taxonomy" id="97005"/>
    <lineage>
        <taxon>Eukaryota</taxon>
        <taxon>Metazoa</taxon>
        <taxon>Ecdysozoa</taxon>
        <taxon>Nematoda</taxon>
        <taxon>Chromadorea</taxon>
        <taxon>Rhabditida</taxon>
        <taxon>Tylenchina</taxon>
        <taxon>Tylenchomorpha</taxon>
        <taxon>Tylenchoidea</taxon>
        <taxon>Heteroderidae</taxon>
        <taxon>Heteroderinae</taxon>
        <taxon>Heterodera</taxon>
    </lineage>
</organism>
<keyword evidence="3" id="KW-1185">Reference proteome</keyword>
<evidence type="ECO:0000256" key="1">
    <source>
        <dbReference type="ARBA" id="ARBA00005457"/>
    </source>
</evidence>
<dbReference type="PANTHER" id="PTHR10826">
    <property type="entry name" value="COMPLEMENT COMPONENT 1"/>
    <property type="match status" value="1"/>
</dbReference>
<evidence type="ECO:0008006" key="4">
    <source>
        <dbReference type="Google" id="ProtNLM"/>
    </source>
</evidence>
<dbReference type="Proteomes" id="UP001620645">
    <property type="component" value="Unassembled WGS sequence"/>
</dbReference>
<accession>A0ABD2I118</accession>
<dbReference type="Gene3D" id="3.10.280.10">
    <property type="entry name" value="Mitochondrial glycoprotein"/>
    <property type="match status" value="1"/>
</dbReference>
<name>A0ABD2I118_HETSC</name>
<evidence type="ECO:0000313" key="2">
    <source>
        <dbReference type="EMBL" id="KAL3073749.1"/>
    </source>
</evidence>
<dbReference type="SUPFAM" id="SSF54529">
    <property type="entry name" value="Mitochondrial glycoprotein MAM33-like"/>
    <property type="match status" value="1"/>
</dbReference>
<dbReference type="PANTHER" id="PTHR10826:SF1">
    <property type="entry name" value="COMPLEMENT COMPONENT 1 Q SUBCOMPONENT-BINDING PROTEIN, MITOCHONDRIAL"/>
    <property type="match status" value="1"/>
</dbReference>
<protein>
    <recommendedName>
        <fullName evidence="4">Complement component 1 Q subcomponent-binding protein, mitochondrial</fullName>
    </recommendedName>
</protein>
<proteinExistence type="inferred from homology"/>
<dbReference type="EMBL" id="JBICCN010000361">
    <property type="protein sequence ID" value="KAL3073749.1"/>
    <property type="molecule type" value="Genomic_DNA"/>
</dbReference>
<gene>
    <name evidence="2" type="ORF">niasHS_015491</name>
</gene>
<dbReference type="Pfam" id="PF02330">
    <property type="entry name" value="MAM33"/>
    <property type="match status" value="1"/>
</dbReference>
<comment type="similarity">
    <text evidence="1">Belongs to the MAM33 family.</text>
</comment>
<comment type="caution">
    <text evidence="2">The sequence shown here is derived from an EMBL/GenBank/DDBJ whole genome shotgun (WGS) entry which is preliminary data.</text>
</comment>
<sequence length="278" mass="31009">MLYNFRNLNSLSSRHFSLASALLQQQKVTAGTSMANKIVLIDAVRFKSTGSSQHYILSAHGHDSHGYGHRAFSTSGAAQELSSALDEEIKAEKELVQDKLGGTSAPSVPGFKITTKGAEVRLSKTHGNEKIEVILNVNHSVDIEEDEEYEDEPQAEMEPESVPVSLPHFTISITKNNQSMFFALEMVKTEDGGFDFTVEEFFIAPSVNGEPVNEVGDDVYSSSGKYIDPKLHDLLFVRYLEERGFTPEFCQQLVSFATHYEHSQYVTFLDKIKKFVAE</sequence>
<dbReference type="InterPro" id="IPR036561">
    <property type="entry name" value="MAM33_sf"/>
</dbReference>
<evidence type="ECO:0000313" key="3">
    <source>
        <dbReference type="Proteomes" id="UP001620645"/>
    </source>
</evidence>
<dbReference type="AlphaFoldDB" id="A0ABD2I118"/>